<feature type="domain" description="PDZ" evidence="6">
    <location>
        <begin position="245"/>
        <end position="332"/>
    </location>
</feature>
<sequence length="556" mass="59894">MLRKPLFVLMVAGLMLSLMLAACSPAKETSTPAPTQPVTPTAAPTAEPESGAIDNVKDAESAVIRIVAEGTYQYPDFTTYTELGSGSGFIIDPSGIAVTNNHVVTGAGRIKVYFSDNDKAYNARVLGVSECSDLAVIDIEGDGYPYLDWYDETPEIGLTVYSLGYPLGDPNFTRHKGEISKEKTSGNTSWTAVTEVLEHDAIINPGNSGGPLVTEDGKVVGINYAGASQYDQYYSIPASEATDIVAELRDGKDVNSIGINGEALVADDGSFSGVWVYSVKSGSPADKSGIQAGDFLTSLEGIQLGRDGTVTDYCDVLRSHNAEDTLTVELIRFGTGEIMSGQINGRELEATGNLDTSGTSGDTGTTTSDEAPTYFTEEFDTELPNWSYFYFGDENDFDLYTDSSQLLFDIKAKDTYVYLAYDPYTYTDVRMDAQVENKGANDNAFSLFCRYVDGVGWYELNVTSGGLWSIFRFDEADNNFVLLGNGGSNSINMGRGQTNVFTFVCQGNQLSASVNDRLLKTVTDNYFDEGQIGVSASSFQVGTATVGFDWVTVSEP</sequence>
<keyword evidence="8" id="KW-1185">Reference proteome</keyword>
<organism evidence="7">
    <name type="scientific">Longilinea arvoryzae</name>
    <dbReference type="NCBI Taxonomy" id="360412"/>
    <lineage>
        <taxon>Bacteria</taxon>
        <taxon>Bacillati</taxon>
        <taxon>Chloroflexota</taxon>
        <taxon>Anaerolineae</taxon>
        <taxon>Anaerolineales</taxon>
        <taxon>Anaerolineaceae</taxon>
        <taxon>Longilinea</taxon>
    </lineage>
</organism>
<evidence type="ECO:0000256" key="5">
    <source>
        <dbReference type="SAM" id="SignalP"/>
    </source>
</evidence>
<name>A0A0S7BGE8_9CHLR</name>
<dbReference type="InterPro" id="IPR036034">
    <property type="entry name" value="PDZ_sf"/>
</dbReference>
<dbReference type="Pfam" id="PF13365">
    <property type="entry name" value="Trypsin_2"/>
    <property type="match status" value="1"/>
</dbReference>
<reference evidence="7" key="1">
    <citation type="submission" date="2015-07" db="EMBL/GenBank/DDBJ databases">
        <title>Draft Genome Sequences of Anaerolinea thermolimosa IMO-1, Bellilinea caldifistulae GOMI-1, Leptolinea tardivitalis YMTK-2, Levilinea saccharolytica KIBI-1,Longilinea arvoryzae KOME-1, Previously Described as Members of the Anaerolineaceae (Chloroflexi).</title>
        <authorList>
            <person name="Sekiguchi Y."/>
            <person name="Ohashi A."/>
            <person name="Matsuura N."/>
            <person name="Tourlousse M.D."/>
        </authorList>
    </citation>
    <scope>NUCLEOTIDE SEQUENCE [LARGE SCALE GENOMIC DNA]</scope>
    <source>
        <strain evidence="7">KOME-1</strain>
    </source>
</reference>
<proteinExistence type="inferred from homology"/>
<dbReference type="InterPro" id="IPR041489">
    <property type="entry name" value="PDZ_6"/>
</dbReference>
<evidence type="ECO:0000256" key="1">
    <source>
        <dbReference type="ARBA" id="ARBA00010541"/>
    </source>
</evidence>
<dbReference type="PRINTS" id="PR00834">
    <property type="entry name" value="PROTEASES2C"/>
</dbReference>
<dbReference type="InterPro" id="IPR051201">
    <property type="entry name" value="Chloro_Bact_Ser_Proteases"/>
</dbReference>
<dbReference type="Pfam" id="PF17820">
    <property type="entry name" value="PDZ_6"/>
    <property type="match status" value="1"/>
</dbReference>
<dbReference type="AlphaFoldDB" id="A0A0S7BGE8"/>
<dbReference type="PROSITE" id="PS50106">
    <property type="entry name" value="PDZ"/>
    <property type="match status" value="1"/>
</dbReference>
<dbReference type="PANTHER" id="PTHR43343">
    <property type="entry name" value="PEPTIDASE S12"/>
    <property type="match status" value="1"/>
</dbReference>
<evidence type="ECO:0000313" key="8">
    <source>
        <dbReference type="Proteomes" id="UP000055060"/>
    </source>
</evidence>
<dbReference type="GO" id="GO:0004252">
    <property type="term" value="F:serine-type endopeptidase activity"/>
    <property type="evidence" value="ECO:0007669"/>
    <property type="project" value="InterPro"/>
</dbReference>
<feature type="region of interest" description="Disordered" evidence="4">
    <location>
        <begin position="29"/>
        <end position="50"/>
    </location>
</feature>
<feature type="compositionally biased region" description="Low complexity" evidence="4">
    <location>
        <begin position="355"/>
        <end position="369"/>
    </location>
</feature>
<dbReference type="PANTHER" id="PTHR43343:SF3">
    <property type="entry name" value="PROTEASE DO-LIKE 8, CHLOROPLASTIC"/>
    <property type="match status" value="1"/>
</dbReference>
<protein>
    <submittedName>
        <fullName evidence="7">Trypsin-like serine protease, typically periplasmic, contain C-terminal PDZ domain</fullName>
    </submittedName>
</protein>
<dbReference type="Gene3D" id="2.40.10.10">
    <property type="entry name" value="Trypsin-like serine proteases"/>
    <property type="match status" value="2"/>
</dbReference>
<dbReference type="Gene3D" id="2.30.42.10">
    <property type="match status" value="1"/>
</dbReference>
<evidence type="ECO:0000313" key="7">
    <source>
        <dbReference type="EMBL" id="GAP12891.1"/>
    </source>
</evidence>
<feature type="region of interest" description="Disordered" evidence="4">
    <location>
        <begin position="352"/>
        <end position="371"/>
    </location>
</feature>
<evidence type="ECO:0000256" key="2">
    <source>
        <dbReference type="ARBA" id="ARBA00022670"/>
    </source>
</evidence>
<evidence type="ECO:0000259" key="6">
    <source>
        <dbReference type="PROSITE" id="PS50106"/>
    </source>
</evidence>
<comment type="similarity">
    <text evidence="1">Belongs to the peptidase S1C family.</text>
</comment>
<dbReference type="RefSeq" id="WP_075072276.1">
    <property type="nucleotide sequence ID" value="NZ_DF967972.1"/>
</dbReference>
<keyword evidence="3" id="KW-0378">Hydrolase</keyword>
<dbReference type="SUPFAM" id="SSF50156">
    <property type="entry name" value="PDZ domain-like"/>
    <property type="match status" value="1"/>
</dbReference>
<evidence type="ECO:0000256" key="3">
    <source>
        <dbReference type="ARBA" id="ARBA00022801"/>
    </source>
</evidence>
<dbReference type="STRING" id="360412.LARV_00631"/>
<feature type="compositionally biased region" description="Low complexity" evidence="4">
    <location>
        <begin position="29"/>
        <end position="48"/>
    </location>
</feature>
<dbReference type="SUPFAM" id="SSF50494">
    <property type="entry name" value="Trypsin-like serine proteases"/>
    <property type="match status" value="1"/>
</dbReference>
<dbReference type="PROSITE" id="PS51257">
    <property type="entry name" value="PROKAR_LIPOPROTEIN"/>
    <property type="match status" value="1"/>
</dbReference>
<keyword evidence="2 7" id="KW-0645">Protease</keyword>
<feature type="chain" id="PRO_5006632936" evidence="5">
    <location>
        <begin position="27"/>
        <end position="556"/>
    </location>
</feature>
<accession>A0A0S7BGE8</accession>
<dbReference type="SMART" id="SM00228">
    <property type="entry name" value="PDZ"/>
    <property type="match status" value="1"/>
</dbReference>
<dbReference type="EMBL" id="DF967972">
    <property type="protein sequence ID" value="GAP12891.1"/>
    <property type="molecule type" value="Genomic_DNA"/>
</dbReference>
<dbReference type="OrthoDB" id="9758917at2"/>
<gene>
    <name evidence="7" type="ORF">LARV_00631</name>
</gene>
<dbReference type="InterPro" id="IPR043504">
    <property type="entry name" value="Peptidase_S1_PA_chymotrypsin"/>
</dbReference>
<dbReference type="InterPro" id="IPR009003">
    <property type="entry name" value="Peptidase_S1_PA"/>
</dbReference>
<dbReference type="InterPro" id="IPR001940">
    <property type="entry name" value="Peptidase_S1C"/>
</dbReference>
<dbReference type="Proteomes" id="UP000055060">
    <property type="component" value="Unassembled WGS sequence"/>
</dbReference>
<feature type="signal peptide" evidence="5">
    <location>
        <begin position="1"/>
        <end position="26"/>
    </location>
</feature>
<evidence type="ECO:0000256" key="4">
    <source>
        <dbReference type="SAM" id="MobiDB-lite"/>
    </source>
</evidence>
<dbReference type="InterPro" id="IPR001478">
    <property type="entry name" value="PDZ"/>
</dbReference>
<dbReference type="Gene3D" id="2.60.120.560">
    <property type="entry name" value="Exo-inulinase, domain 1"/>
    <property type="match status" value="1"/>
</dbReference>
<keyword evidence="5" id="KW-0732">Signal</keyword>
<dbReference type="GO" id="GO:0006508">
    <property type="term" value="P:proteolysis"/>
    <property type="evidence" value="ECO:0007669"/>
    <property type="project" value="UniProtKB-KW"/>
</dbReference>